<evidence type="ECO:0000313" key="3">
    <source>
        <dbReference type="EMBL" id="NWT48727.1"/>
    </source>
</evidence>
<dbReference type="GO" id="GO:0005737">
    <property type="term" value="C:cytoplasm"/>
    <property type="evidence" value="ECO:0007669"/>
    <property type="project" value="TreeGrafter"/>
</dbReference>
<dbReference type="PROSITE" id="PS50238">
    <property type="entry name" value="RHOGAP"/>
    <property type="match status" value="1"/>
</dbReference>
<feature type="domain" description="Rho-GAP" evidence="2">
    <location>
        <begin position="1"/>
        <end position="137"/>
    </location>
</feature>
<dbReference type="PANTHER" id="PTHR23176">
    <property type="entry name" value="RHO/RAC/CDC GTPASE-ACTIVATING PROTEIN"/>
    <property type="match status" value="1"/>
</dbReference>
<dbReference type="EMBL" id="VYZF01005218">
    <property type="protein sequence ID" value="NWT48727.1"/>
    <property type="molecule type" value="Genomic_DNA"/>
</dbReference>
<comment type="caution">
    <text evidence="3">The sequence shown here is derived from an EMBL/GenBank/DDBJ whole genome shotgun (WGS) entry which is preliminary data.</text>
</comment>
<dbReference type="Proteomes" id="UP000524558">
    <property type="component" value="Unassembled WGS sequence"/>
</dbReference>
<feature type="non-terminal residue" evidence="3">
    <location>
        <position position="1"/>
    </location>
</feature>
<protein>
    <submittedName>
        <fullName evidence="3">RHG15 protein</fullName>
    </submittedName>
</protein>
<dbReference type="PANTHER" id="PTHR23176:SF103">
    <property type="entry name" value="RHO GTPASE-ACTIVATING PROTEIN 9"/>
    <property type="match status" value="1"/>
</dbReference>
<dbReference type="InterPro" id="IPR050729">
    <property type="entry name" value="Rho-GAP"/>
</dbReference>
<feature type="non-terminal residue" evidence="3">
    <location>
        <position position="139"/>
    </location>
</feature>
<dbReference type="GO" id="GO:0005096">
    <property type="term" value="F:GTPase activator activity"/>
    <property type="evidence" value="ECO:0007669"/>
    <property type="project" value="UniProtKB-KW"/>
</dbReference>
<organism evidence="3 4">
    <name type="scientific">Chroicocephalus maculipennis</name>
    <name type="common">Brown-hooded gull</name>
    <name type="synonym">Larus maculipennis</name>
    <dbReference type="NCBI Taxonomy" id="287016"/>
    <lineage>
        <taxon>Eukaryota</taxon>
        <taxon>Metazoa</taxon>
        <taxon>Chordata</taxon>
        <taxon>Craniata</taxon>
        <taxon>Vertebrata</taxon>
        <taxon>Euteleostomi</taxon>
        <taxon>Archelosauria</taxon>
        <taxon>Archosauria</taxon>
        <taxon>Dinosauria</taxon>
        <taxon>Saurischia</taxon>
        <taxon>Theropoda</taxon>
        <taxon>Coelurosauria</taxon>
        <taxon>Aves</taxon>
        <taxon>Neognathae</taxon>
        <taxon>Neoaves</taxon>
        <taxon>Charadriiformes</taxon>
        <taxon>Laridae</taxon>
        <taxon>Chroicocephalus</taxon>
    </lineage>
</organism>
<keyword evidence="1" id="KW-0343">GTPase activation</keyword>
<sequence length="139" mass="15728">PEERLSLADPEWSDVHVVTGALKLFFRELPEPLVPYGLFDSFIEAVKLPDPQEQVERVAELVQSLPPPNYATLRYLLAHLCRVMERVDVNRMTRQNIGIVFGPTLLRPEREPGSLAAGMAQQNQAVELLLAHFDRIFPA</sequence>
<dbReference type="GO" id="GO:0007165">
    <property type="term" value="P:signal transduction"/>
    <property type="evidence" value="ECO:0007669"/>
    <property type="project" value="InterPro"/>
</dbReference>
<gene>
    <name evidence="3" type="primary">Arhgap15_1</name>
    <name evidence="3" type="ORF">CHRMAC_R07181</name>
</gene>
<dbReference type="AlphaFoldDB" id="A0A7K5P2Q3"/>
<evidence type="ECO:0000259" key="2">
    <source>
        <dbReference type="PROSITE" id="PS50238"/>
    </source>
</evidence>
<dbReference type="Pfam" id="PF00620">
    <property type="entry name" value="RhoGAP"/>
    <property type="match status" value="1"/>
</dbReference>
<evidence type="ECO:0000256" key="1">
    <source>
        <dbReference type="ARBA" id="ARBA00022468"/>
    </source>
</evidence>
<evidence type="ECO:0000313" key="4">
    <source>
        <dbReference type="Proteomes" id="UP000524558"/>
    </source>
</evidence>
<keyword evidence="4" id="KW-1185">Reference proteome</keyword>
<reference evidence="3 4" key="1">
    <citation type="submission" date="2019-09" db="EMBL/GenBank/DDBJ databases">
        <title>Bird 10,000 Genomes (B10K) Project - Family phase.</title>
        <authorList>
            <person name="Zhang G."/>
        </authorList>
    </citation>
    <scope>NUCLEOTIDE SEQUENCE [LARGE SCALE GENOMIC DNA]</scope>
    <source>
        <strain evidence="3">B10K-DU-021-33</strain>
        <tissue evidence="3">Mixed tissue sample</tissue>
    </source>
</reference>
<proteinExistence type="predicted"/>
<dbReference type="SUPFAM" id="SSF48350">
    <property type="entry name" value="GTPase activation domain, GAP"/>
    <property type="match status" value="1"/>
</dbReference>
<dbReference type="Gene3D" id="1.10.555.10">
    <property type="entry name" value="Rho GTPase activation protein"/>
    <property type="match status" value="1"/>
</dbReference>
<dbReference type="InterPro" id="IPR000198">
    <property type="entry name" value="RhoGAP_dom"/>
</dbReference>
<name>A0A7K5P2Q3_CHRMC</name>
<accession>A0A7K5P2Q3</accession>
<dbReference type="InterPro" id="IPR008936">
    <property type="entry name" value="Rho_GTPase_activation_prot"/>
</dbReference>
<dbReference type="SMART" id="SM00324">
    <property type="entry name" value="RhoGAP"/>
    <property type="match status" value="1"/>
</dbReference>